<gene>
    <name evidence="2" type="ORF">SMN809_LOCUS64540</name>
</gene>
<feature type="compositionally biased region" description="Basic residues" evidence="1">
    <location>
        <begin position="8"/>
        <end position="21"/>
    </location>
</feature>
<evidence type="ECO:0000313" key="2">
    <source>
        <dbReference type="EMBL" id="CAF5160783.1"/>
    </source>
</evidence>
<evidence type="ECO:0000256" key="1">
    <source>
        <dbReference type="SAM" id="MobiDB-lite"/>
    </source>
</evidence>
<name>A0A8S3GDB0_9BILA</name>
<feature type="non-terminal residue" evidence="2">
    <location>
        <position position="1"/>
    </location>
</feature>
<proteinExistence type="predicted"/>
<feature type="region of interest" description="Disordered" evidence="1">
    <location>
        <begin position="1"/>
        <end position="39"/>
    </location>
</feature>
<sequence>NQNLKTKTIVKTKNSKPKPFSKPKPQNQNHRQNQKLKTKTIFKTKTSKPKPLSKPKLQNQFWFWCMPRYDDKLKSFAICLYILGGKTTYEFVRLNLPGSLLNLTTIRSLIQNNDDNVTEGKFRFNKMAKYLNSFGVQHAYCAEDCTGVVRRIKYDTHANSFIGFSTPLSGGVPSPCHFKTDSISELKLWMDKNGQAPLLNIHCVQAIPPPNQTVVPPSFVLAGYGTSSKYTSLDILRRWLFIHKNSIEQNVRILGFSTAI</sequence>
<organism evidence="2 3">
    <name type="scientific">Rotaria magnacalcarata</name>
    <dbReference type="NCBI Taxonomy" id="392030"/>
    <lineage>
        <taxon>Eukaryota</taxon>
        <taxon>Metazoa</taxon>
        <taxon>Spiralia</taxon>
        <taxon>Gnathifera</taxon>
        <taxon>Rotifera</taxon>
        <taxon>Eurotatoria</taxon>
        <taxon>Bdelloidea</taxon>
        <taxon>Philodinida</taxon>
        <taxon>Philodinidae</taxon>
        <taxon>Rotaria</taxon>
    </lineage>
</organism>
<comment type="caution">
    <text evidence="2">The sequence shown here is derived from an EMBL/GenBank/DDBJ whole genome shotgun (WGS) entry which is preliminary data.</text>
</comment>
<evidence type="ECO:0000313" key="3">
    <source>
        <dbReference type="Proteomes" id="UP000676336"/>
    </source>
</evidence>
<accession>A0A8S3GDB0</accession>
<protein>
    <submittedName>
        <fullName evidence="2">Uncharacterized protein</fullName>
    </submittedName>
</protein>
<dbReference type="Proteomes" id="UP000676336">
    <property type="component" value="Unassembled WGS sequence"/>
</dbReference>
<dbReference type="AlphaFoldDB" id="A0A8S3GDB0"/>
<reference evidence="2" key="1">
    <citation type="submission" date="2021-02" db="EMBL/GenBank/DDBJ databases">
        <authorList>
            <person name="Nowell W R."/>
        </authorList>
    </citation>
    <scope>NUCLEOTIDE SEQUENCE</scope>
</reference>
<dbReference type="EMBL" id="CAJOBI010293239">
    <property type="protein sequence ID" value="CAF5160783.1"/>
    <property type="molecule type" value="Genomic_DNA"/>
</dbReference>